<protein>
    <submittedName>
        <fullName evidence="1">Uncharacterized protein</fullName>
    </submittedName>
</protein>
<sequence length="85" mass="9590">MIYAHNPKASRRLCVLAAIGPRPRARAHACSRAPYFSRIAVSARTTARFNIIAAAYCAHQRDALRARLNCFCHESRECDYTAHDE</sequence>
<dbReference type="AlphaFoldDB" id="A0A4C1XDI3"/>
<accession>A0A4C1XDI3</accession>
<keyword evidence="2" id="KW-1185">Reference proteome</keyword>
<evidence type="ECO:0000313" key="2">
    <source>
        <dbReference type="Proteomes" id="UP000299102"/>
    </source>
</evidence>
<name>A0A4C1XDI3_EUMVA</name>
<comment type="caution">
    <text evidence="1">The sequence shown here is derived from an EMBL/GenBank/DDBJ whole genome shotgun (WGS) entry which is preliminary data.</text>
</comment>
<dbReference type="Proteomes" id="UP000299102">
    <property type="component" value="Unassembled WGS sequence"/>
</dbReference>
<organism evidence="1 2">
    <name type="scientific">Eumeta variegata</name>
    <name type="common">Bagworm moth</name>
    <name type="synonym">Eumeta japonica</name>
    <dbReference type="NCBI Taxonomy" id="151549"/>
    <lineage>
        <taxon>Eukaryota</taxon>
        <taxon>Metazoa</taxon>
        <taxon>Ecdysozoa</taxon>
        <taxon>Arthropoda</taxon>
        <taxon>Hexapoda</taxon>
        <taxon>Insecta</taxon>
        <taxon>Pterygota</taxon>
        <taxon>Neoptera</taxon>
        <taxon>Endopterygota</taxon>
        <taxon>Lepidoptera</taxon>
        <taxon>Glossata</taxon>
        <taxon>Ditrysia</taxon>
        <taxon>Tineoidea</taxon>
        <taxon>Psychidae</taxon>
        <taxon>Oiketicinae</taxon>
        <taxon>Eumeta</taxon>
    </lineage>
</organism>
<dbReference type="EMBL" id="BGZK01000826">
    <property type="protein sequence ID" value="GBP61916.1"/>
    <property type="molecule type" value="Genomic_DNA"/>
</dbReference>
<evidence type="ECO:0000313" key="1">
    <source>
        <dbReference type="EMBL" id="GBP61916.1"/>
    </source>
</evidence>
<gene>
    <name evidence="1" type="ORF">EVAR_41731_1</name>
</gene>
<reference evidence="1 2" key="1">
    <citation type="journal article" date="2019" name="Commun. Biol.">
        <title>The bagworm genome reveals a unique fibroin gene that provides high tensile strength.</title>
        <authorList>
            <person name="Kono N."/>
            <person name="Nakamura H."/>
            <person name="Ohtoshi R."/>
            <person name="Tomita M."/>
            <person name="Numata K."/>
            <person name="Arakawa K."/>
        </authorList>
    </citation>
    <scope>NUCLEOTIDE SEQUENCE [LARGE SCALE GENOMIC DNA]</scope>
</reference>
<proteinExistence type="predicted"/>